<name>A0A6A9UWN9_9ACTN</name>
<dbReference type="SUPFAM" id="SSF52540">
    <property type="entry name" value="P-loop containing nucleoside triphosphate hydrolases"/>
    <property type="match status" value="1"/>
</dbReference>
<dbReference type="RefSeq" id="WP_156609121.1">
    <property type="nucleotide sequence ID" value="NZ_WPCU01000005.1"/>
</dbReference>
<dbReference type="Gene3D" id="3.40.50.300">
    <property type="entry name" value="P-loop containing nucleotide triphosphate hydrolases"/>
    <property type="match status" value="1"/>
</dbReference>
<dbReference type="Proteomes" id="UP000435304">
    <property type="component" value="Unassembled WGS sequence"/>
</dbReference>
<proteinExistence type="predicted"/>
<accession>A0A6A9UWN9</accession>
<dbReference type="InterPro" id="IPR027417">
    <property type="entry name" value="P-loop_NTPase"/>
</dbReference>
<dbReference type="Pfam" id="PF13671">
    <property type="entry name" value="AAA_33"/>
    <property type="match status" value="1"/>
</dbReference>
<sequence>MSVHAQPVLPDRGPVVVFVGGVPGAGKSTALRAVGARGGVRVLDPEQVAARLAVRLHPLPYRVYRPLVHLLQALRVLLALLADRRGAPPLLVHDTATRPWLRHLGAAVARRAGWRPVLVLIDVPAEAALAGQLARGRVLPPRRNARHWRRWLRLRSQVRGLAAGSPHGAWEQVRLCDRETAAALLDDLARPDMWKPLSTG</sequence>
<dbReference type="AlphaFoldDB" id="A0A6A9UWN9"/>
<keyword evidence="2" id="KW-1185">Reference proteome</keyword>
<evidence type="ECO:0000313" key="1">
    <source>
        <dbReference type="EMBL" id="MVA75627.1"/>
    </source>
</evidence>
<protein>
    <submittedName>
        <fullName evidence="1">AAA family ATPase</fullName>
    </submittedName>
</protein>
<evidence type="ECO:0000313" key="2">
    <source>
        <dbReference type="Proteomes" id="UP000435304"/>
    </source>
</evidence>
<organism evidence="1 2">
    <name type="scientific">Auraticoccus cholistanensis</name>
    <dbReference type="NCBI Taxonomy" id="2656650"/>
    <lineage>
        <taxon>Bacteria</taxon>
        <taxon>Bacillati</taxon>
        <taxon>Actinomycetota</taxon>
        <taxon>Actinomycetes</taxon>
        <taxon>Propionibacteriales</taxon>
        <taxon>Propionibacteriaceae</taxon>
        <taxon>Auraticoccus</taxon>
    </lineage>
</organism>
<dbReference type="EMBL" id="WPCU01000005">
    <property type="protein sequence ID" value="MVA75627.1"/>
    <property type="molecule type" value="Genomic_DNA"/>
</dbReference>
<gene>
    <name evidence="1" type="ORF">GC722_06245</name>
</gene>
<comment type="caution">
    <text evidence="1">The sequence shown here is derived from an EMBL/GenBank/DDBJ whole genome shotgun (WGS) entry which is preliminary data.</text>
</comment>
<reference evidence="1 2" key="1">
    <citation type="submission" date="2019-12" db="EMBL/GenBank/DDBJ databases">
        <title>Auraticoccus cholistani sp. nov., an actinomycete isolated from soil of Cholistan desert.</title>
        <authorList>
            <person name="Cheema M.T."/>
        </authorList>
    </citation>
    <scope>NUCLEOTIDE SEQUENCE [LARGE SCALE GENOMIC DNA]</scope>
    <source>
        <strain evidence="1 2">F435</strain>
    </source>
</reference>